<accession>A0ABP7XZ94</accession>
<dbReference type="Gene3D" id="3.40.50.1820">
    <property type="entry name" value="alpha/beta hydrolase"/>
    <property type="match status" value="1"/>
</dbReference>
<dbReference type="RefSeq" id="WP_344735250.1">
    <property type="nucleotide sequence ID" value="NZ_BAAAZH010000032.1"/>
</dbReference>
<proteinExistence type="predicted"/>
<dbReference type="GO" id="GO:0016787">
    <property type="term" value="F:hydrolase activity"/>
    <property type="evidence" value="ECO:0007669"/>
    <property type="project" value="UniProtKB-KW"/>
</dbReference>
<keyword evidence="4" id="KW-1185">Reference proteome</keyword>
<gene>
    <name evidence="3" type="ORF">GCM10022215_39710</name>
</gene>
<dbReference type="SUPFAM" id="SSF53474">
    <property type="entry name" value="alpha/beta-Hydrolases"/>
    <property type="match status" value="1"/>
</dbReference>
<feature type="domain" description="Dienelactone hydrolase" evidence="2">
    <location>
        <begin position="27"/>
        <end position="145"/>
    </location>
</feature>
<organism evidence="3 4">
    <name type="scientific">Nocardioides fonticola</name>
    <dbReference type="NCBI Taxonomy" id="450363"/>
    <lineage>
        <taxon>Bacteria</taxon>
        <taxon>Bacillati</taxon>
        <taxon>Actinomycetota</taxon>
        <taxon>Actinomycetes</taxon>
        <taxon>Propionibacteriales</taxon>
        <taxon>Nocardioidaceae</taxon>
        <taxon>Nocardioides</taxon>
    </lineage>
</organism>
<evidence type="ECO:0000313" key="4">
    <source>
        <dbReference type="Proteomes" id="UP001501495"/>
    </source>
</evidence>
<evidence type="ECO:0000256" key="1">
    <source>
        <dbReference type="SAM" id="MobiDB-lite"/>
    </source>
</evidence>
<keyword evidence="3" id="KW-0378">Hydrolase</keyword>
<reference evidence="4" key="1">
    <citation type="journal article" date="2019" name="Int. J. Syst. Evol. Microbiol.">
        <title>The Global Catalogue of Microorganisms (GCM) 10K type strain sequencing project: providing services to taxonomists for standard genome sequencing and annotation.</title>
        <authorList>
            <consortium name="The Broad Institute Genomics Platform"/>
            <consortium name="The Broad Institute Genome Sequencing Center for Infectious Disease"/>
            <person name="Wu L."/>
            <person name="Ma J."/>
        </authorList>
    </citation>
    <scope>NUCLEOTIDE SEQUENCE [LARGE SCALE GENOMIC DNA]</scope>
    <source>
        <strain evidence="4">JCM 16703</strain>
    </source>
</reference>
<dbReference type="InterPro" id="IPR002925">
    <property type="entry name" value="Dienelactn_hydro"/>
</dbReference>
<dbReference type="InterPro" id="IPR029058">
    <property type="entry name" value="AB_hydrolase_fold"/>
</dbReference>
<dbReference type="Proteomes" id="UP001501495">
    <property type="component" value="Unassembled WGS sequence"/>
</dbReference>
<dbReference type="EMBL" id="BAAAZH010000032">
    <property type="protein sequence ID" value="GAA4128340.1"/>
    <property type="molecule type" value="Genomic_DNA"/>
</dbReference>
<protein>
    <submittedName>
        <fullName evidence="3">Dienelactone hydrolase family protein</fullName>
    </submittedName>
</protein>
<feature type="region of interest" description="Disordered" evidence="1">
    <location>
        <begin position="1"/>
        <end position="24"/>
    </location>
</feature>
<evidence type="ECO:0000313" key="3">
    <source>
        <dbReference type="EMBL" id="GAA4128340.1"/>
    </source>
</evidence>
<evidence type="ECO:0000259" key="2">
    <source>
        <dbReference type="Pfam" id="PF01738"/>
    </source>
</evidence>
<name>A0ABP7XZ94_9ACTN</name>
<dbReference type="Pfam" id="PF01738">
    <property type="entry name" value="DLH"/>
    <property type="match status" value="1"/>
</dbReference>
<sequence length="245" mass="25861">MALLESWTAGDHTDEAGTTHPTYRKGEGPGVIVIHEIPGLTPTVIGFGEELVAAGYTVVMPSLFGRPEAPMSGPNVLRAMKQVCVSKEFTKLATGETTPMAGWLRSLARSLHAELGGPGVGALGMCFTGGFALAMMVDEAVAAPVLCQPSVPFTIGARRKADVNLSPADLDAVKRRVAGGCAVLGIQYASDPLTGTRFDTLDRELGEGFIRIDLPGKGHSVVTEQRDQGAVDRVLAFFDERLRVA</sequence>
<comment type="caution">
    <text evidence="3">The sequence shown here is derived from an EMBL/GenBank/DDBJ whole genome shotgun (WGS) entry which is preliminary data.</text>
</comment>